<proteinExistence type="predicted"/>
<accession>A0AA95BV95</accession>
<reference evidence="2" key="1">
    <citation type="journal article" date="2022" name="Pest Manag. Sci.">
        <title>Glutamicibacter halophytocola-mediated host fitness of potato tuber moth on Solanaceae crops.</title>
        <authorList>
            <person name="Wang W."/>
            <person name="Xiao G."/>
            <person name="Du G."/>
            <person name="Chang L."/>
            <person name="Yang Y."/>
            <person name="Ye J."/>
            <person name="Chen B."/>
        </authorList>
    </citation>
    <scope>NUCLEOTIDE SEQUENCE</scope>
    <source>
        <strain evidence="2">S2</strain>
    </source>
</reference>
<keyword evidence="1" id="KW-0732">Signal</keyword>
<feature type="signal peptide" evidence="1">
    <location>
        <begin position="1"/>
        <end position="37"/>
    </location>
</feature>
<sequence>MLHTLASSKETMKKFLALPAIAVASIFLSSCSGSTEAEPTGAPGSSESVEFETPPALEAPMEFEAEPSELTVDSDLFAMVGMTAGKVNLGVHSKPDQELLGALKKADPDANWTFVELTIDNREGSEEAFNHEIRAYDAAGQEYGYVRPIDLLDPLREKLSETQFSHELYEKLWEKYDTEAHPGAVKKFVMITGDETPEELKRVTISFGGMVGEADAMTIEDAKSQGLPTDF</sequence>
<dbReference type="Proteomes" id="UP001060018">
    <property type="component" value="Chromosome"/>
</dbReference>
<evidence type="ECO:0000313" key="3">
    <source>
        <dbReference type="Proteomes" id="UP001060018"/>
    </source>
</evidence>
<name>A0AA95BV95_9MICC</name>
<feature type="chain" id="PRO_5041667212" evidence="1">
    <location>
        <begin position="38"/>
        <end position="231"/>
    </location>
</feature>
<protein>
    <submittedName>
        <fullName evidence="2">Uncharacterized protein</fullName>
    </submittedName>
</protein>
<organism evidence="2 3">
    <name type="scientific">Glutamicibacter halophytocola</name>
    <dbReference type="NCBI Taxonomy" id="1933880"/>
    <lineage>
        <taxon>Bacteria</taxon>
        <taxon>Bacillati</taxon>
        <taxon>Actinomycetota</taxon>
        <taxon>Actinomycetes</taxon>
        <taxon>Micrococcales</taxon>
        <taxon>Micrococcaceae</taxon>
        <taxon>Glutamicibacter</taxon>
    </lineage>
</organism>
<dbReference type="EMBL" id="CP102487">
    <property type="protein sequence ID" value="UUX60193.1"/>
    <property type="molecule type" value="Genomic_DNA"/>
</dbReference>
<dbReference type="AlphaFoldDB" id="A0AA95BV95"/>
<evidence type="ECO:0000256" key="1">
    <source>
        <dbReference type="SAM" id="SignalP"/>
    </source>
</evidence>
<gene>
    <name evidence="2" type="ORF">NUH22_06155</name>
</gene>
<evidence type="ECO:0000313" key="2">
    <source>
        <dbReference type="EMBL" id="UUX60193.1"/>
    </source>
</evidence>
<dbReference type="RefSeq" id="WP_257746178.1">
    <property type="nucleotide sequence ID" value="NZ_CP102487.1"/>
</dbReference>